<dbReference type="PANTHER" id="PTHR47027:SF30">
    <property type="entry name" value="THAP-TYPE DOMAIN-CONTAINING PROTEIN"/>
    <property type="match status" value="1"/>
</dbReference>
<protein>
    <recommendedName>
        <fullName evidence="1">Reverse transcriptase domain-containing protein</fullName>
    </recommendedName>
</protein>
<dbReference type="PANTHER" id="PTHR47027">
    <property type="entry name" value="REVERSE TRANSCRIPTASE DOMAIN-CONTAINING PROTEIN"/>
    <property type="match status" value="1"/>
</dbReference>
<reference evidence="2" key="1">
    <citation type="journal article" date="2022" name="bioRxiv">
        <title>Sequencing and chromosome-scale assembly of the giantPleurodeles waltlgenome.</title>
        <authorList>
            <person name="Brown T."/>
            <person name="Elewa A."/>
            <person name="Iarovenko S."/>
            <person name="Subramanian E."/>
            <person name="Araus A.J."/>
            <person name="Petzold A."/>
            <person name="Susuki M."/>
            <person name="Suzuki K.-i.T."/>
            <person name="Hayashi T."/>
            <person name="Toyoda A."/>
            <person name="Oliveira C."/>
            <person name="Osipova E."/>
            <person name="Leigh N.D."/>
            <person name="Simon A."/>
            <person name="Yun M.H."/>
        </authorList>
    </citation>
    <scope>NUCLEOTIDE SEQUENCE</scope>
    <source>
        <strain evidence="2">20211129_DDA</strain>
        <tissue evidence="2">Liver</tissue>
    </source>
</reference>
<evidence type="ECO:0000259" key="1">
    <source>
        <dbReference type="PROSITE" id="PS50878"/>
    </source>
</evidence>
<evidence type="ECO:0000313" key="2">
    <source>
        <dbReference type="EMBL" id="KAJ1120336.1"/>
    </source>
</evidence>
<comment type="caution">
    <text evidence="2">The sequence shown here is derived from an EMBL/GenBank/DDBJ whole genome shotgun (WGS) entry which is preliminary data.</text>
</comment>
<gene>
    <name evidence="2" type="ORF">NDU88_008508</name>
</gene>
<keyword evidence="3" id="KW-1185">Reference proteome</keyword>
<dbReference type="Proteomes" id="UP001066276">
    <property type="component" value="Chromosome 8"/>
</dbReference>
<feature type="domain" description="Reverse transcriptase" evidence="1">
    <location>
        <begin position="1"/>
        <end position="121"/>
    </location>
</feature>
<organism evidence="2 3">
    <name type="scientific">Pleurodeles waltl</name>
    <name type="common">Iberian ribbed newt</name>
    <dbReference type="NCBI Taxonomy" id="8319"/>
    <lineage>
        <taxon>Eukaryota</taxon>
        <taxon>Metazoa</taxon>
        <taxon>Chordata</taxon>
        <taxon>Craniata</taxon>
        <taxon>Vertebrata</taxon>
        <taxon>Euteleostomi</taxon>
        <taxon>Amphibia</taxon>
        <taxon>Batrachia</taxon>
        <taxon>Caudata</taxon>
        <taxon>Salamandroidea</taxon>
        <taxon>Salamandridae</taxon>
        <taxon>Pleurodelinae</taxon>
        <taxon>Pleurodeles</taxon>
    </lineage>
</organism>
<dbReference type="AlphaFoldDB" id="A0AAV7NW94"/>
<name>A0AAV7NW94_PLEWA</name>
<sequence>MARVRYSPGLECTEPFLMEQGIRQGFVLVPLLFSLLLNDVTDYLLEELLEVPIMAGRTVPVLLFADGAVLIGCTENAAHRLLNRFYCGKISSVINSNKMMSMVMRPSPGFKQKQLIDGVSIETVKYIDYLGIRFVDKLHCSNHVWKTSLVLKQMARVVLKFMFMVGARSKAVATELYVAEL</sequence>
<proteinExistence type="predicted"/>
<dbReference type="InterPro" id="IPR000477">
    <property type="entry name" value="RT_dom"/>
</dbReference>
<evidence type="ECO:0000313" key="3">
    <source>
        <dbReference type="Proteomes" id="UP001066276"/>
    </source>
</evidence>
<dbReference type="PROSITE" id="PS50878">
    <property type="entry name" value="RT_POL"/>
    <property type="match status" value="1"/>
</dbReference>
<accession>A0AAV7NW94</accession>
<dbReference type="EMBL" id="JANPWB010000012">
    <property type="protein sequence ID" value="KAJ1120336.1"/>
    <property type="molecule type" value="Genomic_DNA"/>
</dbReference>